<evidence type="ECO:0000313" key="3">
    <source>
        <dbReference type="EnsemblPlants" id="OB08G27090.1"/>
    </source>
</evidence>
<evidence type="ECO:0000256" key="2">
    <source>
        <dbReference type="SAM" id="Phobius"/>
    </source>
</evidence>
<dbReference type="Proteomes" id="UP000006038">
    <property type="component" value="Chromosome 8"/>
</dbReference>
<organism evidence="3">
    <name type="scientific">Oryza brachyantha</name>
    <name type="common">malo sina</name>
    <dbReference type="NCBI Taxonomy" id="4533"/>
    <lineage>
        <taxon>Eukaryota</taxon>
        <taxon>Viridiplantae</taxon>
        <taxon>Streptophyta</taxon>
        <taxon>Embryophyta</taxon>
        <taxon>Tracheophyta</taxon>
        <taxon>Spermatophyta</taxon>
        <taxon>Magnoliopsida</taxon>
        <taxon>Liliopsida</taxon>
        <taxon>Poales</taxon>
        <taxon>Poaceae</taxon>
        <taxon>BOP clade</taxon>
        <taxon>Oryzoideae</taxon>
        <taxon>Oryzeae</taxon>
        <taxon>Oryzinae</taxon>
        <taxon>Oryza</taxon>
    </lineage>
</organism>
<keyword evidence="2" id="KW-0812">Transmembrane</keyword>
<keyword evidence="2" id="KW-1133">Transmembrane helix</keyword>
<reference evidence="3" key="1">
    <citation type="journal article" date="2013" name="Nat. Commun.">
        <title>Whole-genome sequencing of Oryza brachyantha reveals mechanisms underlying Oryza genome evolution.</title>
        <authorList>
            <person name="Chen J."/>
            <person name="Huang Q."/>
            <person name="Gao D."/>
            <person name="Wang J."/>
            <person name="Lang Y."/>
            <person name="Liu T."/>
            <person name="Li B."/>
            <person name="Bai Z."/>
            <person name="Luis Goicoechea J."/>
            <person name="Liang C."/>
            <person name="Chen C."/>
            <person name="Zhang W."/>
            <person name="Sun S."/>
            <person name="Liao Y."/>
            <person name="Zhang X."/>
            <person name="Yang L."/>
            <person name="Song C."/>
            <person name="Wang M."/>
            <person name="Shi J."/>
            <person name="Liu G."/>
            <person name="Liu J."/>
            <person name="Zhou H."/>
            <person name="Zhou W."/>
            <person name="Yu Q."/>
            <person name="An N."/>
            <person name="Chen Y."/>
            <person name="Cai Q."/>
            <person name="Wang B."/>
            <person name="Liu B."/>
            <person name="Min J."/>
            <person name="Huang Y."/>
            <person name="Wu H."/>
            <person name="Li Z."/>
            <person name="Zhang Y."/>
            <person name="Yin Y."/>
            <person name="Song W."/>
            <person name="Jiang J."/>
            <person name="Jackson S.A."/>
            <person name="Wing R.A."/>
            <person name="Wang J."/>
            <person name="Chen M."/>
        </authorList>
    </citation>
    <scope>NUCLEOTIDE SEQUENCE [LARGE SCALE GENOMIC DNA]</scope>
    <source>
        <strain evidence="3">cv. IRGC 101232</strain>
    </source>
</reference>
<evidence type="ECO:0000313" key="4">
    <source>
        <dbReference type="Proteomes" id="UP000006038"/>
    </source>
</evidence>
<name>J3MUC8_ORYBR</name>
<feature type="transmembrane region" description="Helical" evidence="2">
    <location>
        <begin position="140"/>
        <end position="158"/>
    </location>
</feature>
<accession>J3MUC8</accession>
<sequence length="212" mass="24487">METQEKLSEGEEEIEKGNGKNLKEGELKNQALGQDLAKRCTEIADLILFAGFCRRQNAINCHSFRPNSCSQGSGRKRGKKYLKEKNYFFKMENKKHTFTLLCPINESSGAGKRLNKLTPVAHRGEEQLQRFWIPTSPHKFLLISFIINIYLLFLPYLFSQPPLLHFTCTLSFSLINKKDVFFLSGKEKNRQQVSKARRNCLGEKKIYNCCSR</sequence>
<reference evidence="3" key="2">
    <citation type="submission" date="2013-04" db="UniProtKB">
        <authorList>
            <consortium name="EnsemblPlants"/>
        </authorList>
    </citation>
    <scope>IDENTIFICATION</scope>
</reference>
<protein>
    <submittedName>
        <fullName evidence="3">Uncharacterized protein</fullName>
    </submittedName>
</protein>
<keyword evidence="2" id="KW-0472">Membrane</keyword>
<evidence type="ECO:0000256" key="1">
    <source>
        <dbReference type="SAM" id="MobiDB-lite"/>
    </source>
</evidence>
<feature type="region of interest" description="Disordered" evidence="1">
    <location>
        <begin position="1"/>
        <end position="22"/>
    </location>
</feature>
<dbReference type="HOGENOM" id="CLU_1301372_0_0_1"/>
<dbReference type="AlphaFoldDB" id="J3MUC8"/>
<dbReference type="Gramene" id="OB08G27090.1">
    <property type="protein sequence ID" value="OB08G27090.1"/>
    <property type="gene ID" value="OB08G27090"/>
</dbReference>
<keyword evidence="4" id="KW-1185">Reference proteome</keyword>
<dbReference type="EnsemblPlants" id="OB08G27090.1">
    <property type="protein sequence ID" value="OB08G27090.1"/>
    <property type="gene ID" value="OB08G27090"/>
</dbReference>
<proteinExistence type="predicted"/>